<protein>
    <submittedName>
        <fullName evidence="2">Uncharacterized protein</fullName>
    </submittedName>
</protein>
<feature type="compositionally biased region" description="Basic and acidic residues" evidence="1">
    <location>
        <begin position="1"/>
        <end position="16"/>
    </location>
</feature>
<dbReference type="AlphaFoldDB" id="A0A0A9DWK4"/>
<reference evidence="2" key="2">
    <citation type="journal article" date="2015" name="Data Brief">
        <title>Shoot transcriptome of the giant reed, Arundo donax.</title>
        <authorList>
            <person name="Barrero R.A."/>
            <person name="Guerrero F.D."/>
            <person name="Moolhuijzen P."/>
            <person name="Goolsby J.A."/>
            <person name="Tidwell J."/>
            <person name="Bellgard S.E."/>
            <person name="Bellgard M.I."/>
        </authorList>
    </citation>
    <scope>NUCLEOTIDE SEQUENCE</scope>
    <source>
        <tissue evidence="2">Shoot tissue taken approximately 20 cm above the soil surface</tissue>
    </source>
</reference>
<sequence>MGGDSGRRGRVADAVRHAVRGPGRGVDGREPGRQEVPALDDEAAVTAGVVRRHLEADEHELGEAGAKARGVGGERGRPGAQAGVAEEHLEACPARVVDDPRTDPVADLPFRRSSAPLDFSVSSAPAEDADTRFLETWMRPG</sequence>
<feature type="compositionally biased region" description="Basic and acidic residues" evidence="1">
    <location>
        <begin position="52"/>
        <end position="62"/>
    </location>
</feature>
<proteinExistence type="predicted"/>
<evidence type="ECO:0000256" key="1">
    <source>
        <dbReference type="SAM" id="MobiDB-lite"/>
    </source>
</evidence>
<feature type="region of interest" description="Disordered" evidence="1">
    <location>
        <begin position="1"/>
        <end position="83"/>
    </location>
</feature>
<evidence type="ECO:0000313" key="2">
    <source>
        <dbReference type="EMBL" id="JAD90050.1"/>
    </source>
</evidence>
<organism evidence="2">
    <name type="scientific">Arundo donax</name>
    <name type="common">Giant reed</name>
    <name type="synonym">Donax arundinaceus</name>
    <dbReference type="NCBI Taxonomy" id="35708"/>
    <lineage>
        <taxon>Eukaryota</taxon>
        <taxon>Viridiplantae</taxon>
        <taxon>Streptophyta</taxon>
        <taxon>Embryophyta</taxon>
        <taxon>Tracheophyta</taxon>
        <taxon>Spermatophyta</taxon>
        <taxon>Magnoliopsida</taxon>
        <taxon>Liliopsida</taxon>
        <taxon>Poales</taxon>
        <taxon>Poaceae</taxon>
        <taxon>PACMAD clade</taxon>
        <taxon>Arundinoideae</taxon>
        <taxon>Arundineae</taxon>
        <taxon>Arundo</taxon>
    </lineage>
</organism>
<accession>A0A0A9DWK4</accession>
<reference evidence="2" key="1">
    <citation type="submission" date="2014-09" db="EMBL/GenBank/DDBJ databases">
        <authorList>
            <person name="Magalhaes I.L.F."/>
            <person name="Oliveira U."/>
            <person name="Santos F.R."/>
            <person name="Vidigal T.H.D.A."/>
            <person name="Brescovit A.D."/>
            <person name="Santos A.J."/>
        </authorList>
    </citation>
    <scope>NUCLEOTIDE SEQUENCE</scope>
    <source>
        <tissue evidence="2">Shoot tissue taken approximately 20 cm above the soil surface</tissue>
    </source>
</reference>
<name>A0A0A9DWK4_ARUDO</name>
<dbReference type="EMBL" id="GBRH01207845">
    <property type="protein sequence ID" value="JAD90050.1"/>
    <property type="molecule type" value="Transcribed_RNA"/>
</dbReference>